<sequence>MDHLGSWNTVLMLETKEQLAIVNREAGGSFDTSPSTLASPGKAAVAAAWGEKGKGKGKEKGEKF</sequence>
<accession>A0A540MPQ5</accession>
<organism evidence="1 2">
    <name type="scientific">Malus baccata</name>
    <name type="common">Siberian crab apple</name>
    <name type="synonym">Pyrus baccata</name>
    <dbReference type="NCBI Taxonomy" id="106549"/>
    <lineage>
        <taxon>Eukaryota</taxon>
        <taxon>Viridiplantae</taxon>
        <taxon>Streptophyta</taxon>
        <taxon>Embryophyta</taxon>
        <taxon>Tracheophyta</taxon>
        <taxon>Spermatophyta</taxon>
        <taxon>Magnoliopsida</taxon>
        <taxon>eudicotyledons</taxon>
        <taxon>Gunneridae</taxon>
        <taxon>Pentapetalae</taxon>
        <taxon>rosids</taxon>
        <taxon>fabids</taxon>
        <taxon>Rosales</taxon>
        <taxon>Rosaceae</taxon>
        <taxon>Amygdaloideae</taxon>
        <taxon>Maleae</taxon>
        <taxon>Malus</taxon>
    </lineage>
</organism>
<name>A0A540MPQ5_MALBA</name>
<dbReference type="EMBL" id="VIEB01000206">
    <property type="protein sequence ID" value="TQE00764.1"/>
    <property type="molecule type" value="Genomic_DNA"/>
</dbReference>
<keyword evidence="2" id="KW-1185">Reference proteome</keyword>
<dbReference type="AlphaFoldDB" id="A0A540MPQ5"/>
<protein>
    <submittedName>
        <fullName evidence="1">Uncharacterized protein</fullName>
    </submittedName>
</protein>
<evidence type="ECO:0000313" key="1">
    <source>
        <dbReference type="EMBL" id="TQE00764.1"/>
    </source>
</evidence>
<reference evidence="1 2" key="1">
    <citation type="journal article" date="2019" name="G3 (Bethesda)">
        <title>Sequencing of a Wild Apple (Malus baccata) Genome Unravels the Differences Between Cultivated and Wild Apple Species Regarding Disease Resistance and Cold Tolerance.</title>
        <authorList>
            <person name="Chen X."/>
        </authorList>
    </citation>
    <scope>NUCLEOTIDE SEQUENCE [LARGE SCALE GENOMIC DNA]</scope>
    <source>
        <strain evidence="2">cv. Shandingzi</strain>
        <tissue evidence="1">Leaves</tissue>
    </source>
</reference>
<comment type="caution">
    <text evidence="1">The sequence shown here is derived from an EMBL/GenBank/DDBJ whole genome shotgun (WGS) entry which is preliminary data.</text>
</comment>
<gene>
    <name evidence="1" type="ORF">C1H46_013559</name>
</gene>
<proteinExistence type="predicted"/>
<evidence type="ECO:0000313" key="2">
    <source>
        <dbReference type="Proteomes" id="UP000315295"/>
    </source>
</evidence>
<dbReference type="Proteomes" id="UP000315295">
    <property type="component" value="Unassembled WGS sequence"/>
</dbReference>